<organism evidence="3 4">
    <name type="scientific">Streptomyces qinzhouensis</name>
    <dbReference type="NCBI Taxonomy" id="2599401"/>
    <lineage>
        <taxon>Bacteria</taxon>
        <taxon>Bacillati</taxon>
        <taxon>Actinomycetota</taxon>
        <taxon>Actinomycetes</taxon>
        <taxon>Kitasatosporales</taxon>
        <taxon>Streptomycetaceae</taxon>
        <taxon>Streptomyces</taxon>
    </lineage>
</organism>
<evidence type="ECO:0000259" key="2">
    <source>
        <dbReference type="Pfam" id="PF26607"/>
    </source>
</evidence>
<protein>
    <recommendedName>
        <fullName evidence="2">PLL-like beta propeller domain-containing protein</fullName>
    </recommendedName>
</protein>
<dbReference type="EMBL" id="CP042266">
    <property type="protein sequence ID" value="QDY80386.1"/>
    <property type="molecule type" value="Genomic_DNA"/>
</dbReference>
<dbReference type="SUPFAM" id="SSF89372">
    <property type="entry name" value="Fucose-specific lectin"/>
    <property type="match status" value="1"/>
</dbReference>
<dbReference type="OrthoDB" id="4018248at2"/>
<dbReference type="RefSeq" id="WP_146483780.1">
    <property type="nucleotide sequence ID" value="NZ_CP042266.1"/>
</dbReference>
<name>A0A5B8JFX3_9ACTN</name>
<accession>A0A5B8JFX3</accession>
<reference evidence="3 4" key="1">
    <citation type="submission" date="2019-07" db="EMBL/GenBank/DDBJ databases">
        <authorList>
            <person name="Zhu P."/>
        </authorList>
    </citation>
    <scope>NUCLEOTIDE SEQUENCE [LARGE SCALE GENOMIC DNA]</scope>
    <source>
        <strain evidence="3 4">SSL-25</strain>
    </source>
</reference>
<feature type="signal peptide" evidence="1">
    <location>
        <begin position="1"/>
        <end position="31"/>
    </location>
</feature>
<keyword evidence="4" id="KW-1185">Reference proteome</keyword>
<evidence type="ECO:0000256" key="1">
    <source>
        <dbReference type="SAM" id="SignalP"/>
    </source>
</evidence>
<feature type="domain" description="PLL-like beta propeller" evidence="2">
    <location>
        <begin position="27"/>
        <end position="169"/>
    </location>
</feature>
<proteinExistence type="predicted"/>
<dbReference type="KEGG" id="sqz:FQU76_32085"/>
<sequence length="352" mass="37957">MRTALRRWHTAVIAMAAALLLLITAPTAATAAEENWQNLGGQATAQSALYSVVIGGNQYEVVRGSDSNVWFRYNGGAWQPLGGFAAARTASPPRIIEYPPGRALVVIRGMNSELFYSQANAGSANFWTSWSQLSTGAWAMGSPWLSLSEVTGRLRIDAPRYDGRINYMYSDAQNGNLVPGRDWTYSQGFQLAGNSRDIEGQSQIALWGYGYPEWQSYFTGPDNRVYRARTDQRNGQVTSVGQVPGGAVCNSGVAASRLGNPGRVVPPGAGGYANQQRILITCIGSDGLTWINISSNGGDSWEGWRQTSGGAAPSSATPAVNSTYDTWTLTIRWNGARSTLFPNDALVGKRIR</sequence>
<dbReference type="InterPro" id="IPR058502">
    <property type="entry name" value="PLL-like_beta-prop"/>
</dbReference>
<feature type="chain" id="PRO_5023033896" description="PLL-like beta propeller domain-containing protein" evidence="1">
    <location>
        <begin position="32"/>
        <end position="352"/>
    </location>
</feature>
<dbReference type="Pfam" id="PF26607">
    <property type="entry name" value="DUF8189"/>
    <property type="match status" value="1"/>
</dbReference>
<dbReference type="Proteomes" id="UP000320580">
    <property type="component" value="Chromosome"/>
</dbReference>
<gene>
    <name evidence="3" type="ORF">FQU76_32085</name>
</gene>
<dbReference type="AlphaFoldDB" id="A0A5B8JFX3"/>
<keyword evidence="1" id="KW-0732">Signal</keyword>
<evidence type="ECO:0000313" key="4">
    <source>
        <dbReference type="Proteomes" id="UP000320580"/>
    </source>
</evidence>
<evidence type="ECO:0000313" key="3">
    <source>
        <dbReference type="EMBL" id="QDY80386.1"/>
    </source>
</evidence>